<dbReference type="Pfam" id="PF00891">
    <property type="entry name" value="Methyltransf_2"/>
    <property type="match status" value="1"/>
</dbReference>
<dbReference type="PROSITE" id="PS51683">
    <property type="entry name" value="SAM_OMT_II"/>
    <property type="match status" value="1"/>
</dbReference>
<sequence>MDIKDGLLDVFSALLPPRQRVLALFTAKWTIGALRPIVELGIPELLAAGPQTADDLAAATSVDPDALYRVLRCCAAAGIFAETEGRTFAHTPASDALRMDVPDTIRDMFLFASDMMMWRPYEDVLHTVQTGETAFDHVFGMSFFEFLKANPDRSALFDRAMIQNRYPATNQILDEFDFGRFRKIADVGGGKGQFLADILTRFPESTGVLCDLPHVVVDAKPVFEAAGVAERVEIVDTDFFAEVTPGCDAYLIKHAMHNWNDTDAARIARTIRTAIGDDQNARLLIVDMVLTAPGGWDIGKLTDIEMLAALGGRERSADEWHRMLAAEGFEPANDPQPGNLAILEYRAKS</sequence>
<dbReference type="Gene3D" id="3.40.50.150">
    <property type="entry name" value="Vaccinia Virus protein VP39"/>
    <property type="match status" value="1"/>
</dbReference>
<keyword evidence="3" id="KW-0949">S-adenosyl-L-methionine</keyword>
<dbReference type="InterPro" id="IPR012967">
    <property type="entry name" value="COMT_dimerisation"/>
</dbReference>
<proteinExistence type="predicted"/>
<dbReference type="InterPro" id="IPR001077">
    <property type="entry name" value="COMT_C"/>
</dbReference>
<dbReference type="InterPro" id="IPR036388">
    <property type="entry name" value="WH-like_DNA-bd_sf"/>
</dbReference>
<accession>A0ABV6MRD3</accession>
<protein>
    <submittedName>
        <fullName evidence="6">Methyltransferase</fullName>
    </submittedName>
</protein>
<reference evidence="6 7" key="1">
    <citation type="submission" date="2024-09" db="EMBL/GenBank/DDBJ databases">
        <authorList>
            <person name="Sun Q."/>
            <person name="Mori K."/>
        </authorList>
    </citation>
    <scope>NUCLEOTIDE SEQUENCE [LARGE SCALE GENOMIC DNA]</scope>
    <source>
        <strain evidence="6 7">TBRC 1432</strain>
    </source>
</reference>
<dbReference type="SUPFAM" id="SSF53335">
    <property type="entry name" value="S-adenosyl-L-methionine-dependent methyltransferases"/>
    <property type="match status" value="1"/>
</dbReference>
<dbReference type="InterPro" id="IPR016461">
    <property type="entry name" value="COMT-like"/>
</dbReference>
<dbReference type="EMBL" id="JBHLUD010000004">
    <property type="protein sequence ID" value="MFC0542871.1"/>
    <property type="molecule type" value="Genomic_DNA"/>
</dbReference>
<evidence type="ECO:0000313" key="6">
    <source>
        <dbReference type="EMBL" id="MFC0542871.1"/>
    </source>
</evidence>
<dbReference type="SUPFAM" id="SSF46785">
    <property type="entry name" value="Winged helix' DNA-binding domain"/>
    <property type="match status" value="1"/>
</dbReference>
<dbReference type="PANTHER" id="PTHR43712">
    <property type="entry name" value="PUTATIVE (AFU_ORTHOLOGUE AFUA_4G14580)-RELATED"/>
    <property type="match status" value="1"/>
</dbReference>
<gene>
    <name evidence="6" type="ORF">ACFFH7_15340</name>
</gene>
<dbReference type="InterPro" id="IPR029063">
    <property type="entry name" value="SAM-dependent_MTases_sf"/>
</dbReference>
<dbReference type="InterPro" id="IPR036390">
    <property type="entry name" value="WH_DNA-bd_sf"/>
</dbReference>
<dbReference type="Pfam" id="PF08100">
    <property type="entry name" value="Dimerisation"/>
    <property type="match status" value="1"/>
</dbReference>
<dbReference type="PANTHER" id="PTHR43712:SF2">
    <property type="entry name" value="O-METHYLTRANSFERASE CICE"/>
    <property type="match status" value="1"/>
</dbReference>
<evidence type="ECO:0000256" key="1">
    <source>
        <dbReference type="ARBA" id="ARBA00022603"/>
    </source>
</evidence>
<dbReference type="GO" id="GO:0008168">
    <property type="term" value="F:methyltransferase activity"/>
    <property type="evidence" value="ECO:0007669"/>
    <property type="project" value="UniProtKB-KW"/>
</dbReference>
<feature type="domain" description="O-methyltransferase C-terminal" evidence="4">
    <location>
        <begin position="124"/>
        <end position="330"/>
    </location>
</feature>
<organism evidence="6 7">
    <name type="scientific">Kutzneria chonburiensis</name>
    <dbReference type="NCBI Taxonomy" id="1483604"/>
    <lineage>
        <taxon>Bacteria</taxon>
        <taxon>Bacillati</taxon>
        <taxon>Actinomycetota</taxon>
        <taxon>Actinomycetes</taxon>
        <taxon>Pseudonocardiales</taxon>
        <taxon>Pseudonocardiaceae</taxon>
        <taxon>Kutzneria</taxon>
    </lineage>
</organism>
<evidence type="ECO:0000259" key="5">
    <source>
        <dbReference type="Pfam" id="PF08100"/>
    </source>
</evidence>
<feature type="domain" description="O-methyltransferase dimerisation" evidence="5">
    <location>
        <begin position="30"/>
        <end position="97"/>
    </location>
</feature>
<dbReference type="Gene3D" id="1.10.10.10">
    <property type="entry name" value="Winged helix-like DNA-binding domain superfamily/Winged helix DNA-binding domain"/>
    <property type="match status" value="1"/>
</dbReference>
<keyword evidence="7" id="KW-1185">Reference proteome</keyword>
<evidence type="ECO:0000256" key="2">
    <source>
        <dbReference type="ARBA" id="ARBA00022679"/>
    </source>
</evidence>
<keyword evidence="2" id="KW-0808">Transferase</keyword>
<evidence type="ECO:0000256" key="3">
    <source>
        <dbReference type="ARBA" id="ARBA00022691"/>
    </source>
</evidence>
<dbReference type="PIRSF" id="PIRSF005739">
    <property type="entry name" value="O-mtase"/>
    <property type="match status" value="1"/>
</dbReference>
<dbReference type="Gene3D" id="1.10.287.1350">
    <property type="match status" value="1"/>
</dbReference>
<dbReference type="GO" id="GO:0032259">
    <property type="term" value="P:methylation"/>
    <property type="evidence" value="ECO:0007669"/>
    <property type="project" value="UniProtKB-KW"/>
</dbReference>
<keyword evidence="1 6" id="KW-0489">Methyltransferase</keyword>
<dbReference type="RefSeq" id="WP_273941281.1">
    <property type="nucleotide sequence ID" value="NZ_CP097263.1"/>
</dbReference>
<name>A0ABV6MRD3_9PSEU</name>
<evidence type="ECO:0000313" key="7">
    <source>
        <dbReference type="Proteomes" id="UP001589810"/>
    </source>
</evidence>
<dbReference type="Proteomes" id="UP001589810">
    <property type="component" value="Unassembled WGS sequence"/>
</dbReference>
<comment type="caution">
    <text evidence="6">The sequence shown here is derived from an EMBL/GenBank/DDBJ whole genome shotgun (WGS) entry which is preliminary data.</text>
</comment>
<evidence type="ECO:0000259" key="4">
    <source>
        <dbReference type="Pfam" id="PF00891"/>
    </source>
</evidence>